<organism evidence="2 3">
    <name type="scientific">Plasmodiophora brassicae</name>
    <name type="common">Clubroot disease agent</name>
    <dbReference type="NCBI Taxonomy" id="37360"/>
    <lineage>
        <taxon>Eukaryota</taxon>
        <taxon>Sar</taxon>
        <taxon>Rhizaria</taxon>
        <taxon>Endomyxa</taxon>
        <taxon>Phytomyxea</taxon>
        <taxon>Plasmodiophorida</taxon>
        <taxon>Plasmodiophoridae</taxon>
        <taxon>Plasmodiophora</taxon>
    </lineage>
</organism>
<evidence type="ECO:0000313" key="3">
    <source>
        <dbReference type="Proteomes" id="UP000039324"/>
    </source>
</evidence>
<dbReference type="EMBL" id="CDSF01000112">
    <property type="protein sequence ID" value="CEP01445.1"/>
    <property type="molecule type" value="Genomic_DNA"/>
</dbReference>
<accession>A0A0G4J1I6</accession>
<feature type="region of interest" description="Disordered" evidence="1">
    <location>
        <begin position="1"/>
        <end position="90"/>
    </location>
</feature>
<gene>
    <name evidence="2" type="ORF">PBRA_002051</name>
</gene>
<reference evidence="2 3" key="1">
    <citation type="submission" date="2015-02" db="EMBL/GenBank/DDBJ databases">
        <authorList>
            <person name="Chooi Y.-H."/>
        </authorList>
    </citation>
    <scope>NUCLEOTIDE SEQUENCE [LARGE SCALE GENOMIC DNA]</scope>
    <source>
        <strain evidence="2">E3</strain>
    </source>
</reference>
<dbReference type="Proteomes" id="UP000039324">
    <property type="component" value="Unassembled WGS sequence"/>
</dbReference>
<protein>
    <submittedName>
        <fullName evidence="2">Uncharacterized protein</fullName>
    </submittedName>
</protein>
<dbReference type="AlphaFoldDB" id="A0A0G4J1I6"/>
<evidence type="ECO:0000313" key="2">
    <source>
        <dbReference type="EMBL" id="CEP01445.1"/>
    </source>
</evidence>
<sequence length="174" mass="17912">MEDLHAEPDLAAQEAAGGQLDGDAGPAPAEHVAERDPGLVVDAIRQPGADHVLEEQAASRPTRSLGGPDRVLDPVPDEIQSGVPDAFHLPPPALHLGGVVQHMVHRPEERGTQRRVLEEICSFPASATAPLCAPATGASPANGTSAGGMGGDDIVYRVRETRVPALAEAVDPGA</sequence>
<proteinExistence type="predicted"/>
<name>A0A0G4J1I6_PLABS</name>
<keyword evidence="3" id="KW-1185">Reference proteome</keyword>
<evidence type="ECO:0000256" key="1">
    <source>
        <dbReference type="SAM" id="MobiDB-lite"/>
    </source>
</evidence>